<feature type="compositionally biased region" description="Basic residues" evidence="1">
    <location>
        <begin position="1"/>
        <end position="12"/>
    </location>
</feature>
<proteinExistence type="predicted"/>
<accession>A0A6J4K2L5</accession>
<dbReference type="AlphaFoldDB" id="A0A6J4K2L5"/>
<feature type="region of interest" description="Disordered" evidence="1">
    <location>
        <begin position="1"/>
        <end position="47"/>
    </location>
</feature>
<organism evidence="2">
    <name type="scientific">uncultured Friedmanniella sp</name>
    <dbReference type="NCBI Taxonomy" id="335381"/>
    <lineage>
        <taxon>Bacteria</taxon>
        <taxon>Bacillati</taxon>
        <taxon>Actinomycetota</taxon>
        <taxon>Actinomycetes</taxon>
        <taxon>Propionibacteriales</taxon>
        <taxon>Nocardioidaceae</taxon>
        <taxon>Friedmanniella</taxon>
        <taxon>environmental samples</taxon>
    </lineage>
</organism>
<feature type="non-terminal residue" evidence="2">
    <location>
        <position position="1"/>
    </location>
</feature>
<feature type="compositionally biased region" description="Gly residues" evidence="1">
    <location>
        <begin position="27"/>
        <end position="37"/>
    </location>
</feature>
<sequence>DGFPRQQRRRAGGRSADSGKPASLAVGGAGVGAGGAGGRRERRHRLGSPAAGWSLVGGARFGVRRNSGRRGAEHRRGLRRPALVGCRRRLVAGGLQLASGL</sequence>
<evidence type="ECO:0000256" key="1">
    <source>
        <dbReference type="SAM" id="MobiDB-lite"/>
    </source>
</evidence>
<dbReference type="EMBL" id="CADCTT010000062">
    <property type="protein sequence ID" value="CAA9294076.1"/>
    <property type="molecule type" value="Genomic_DNA"/>
</dbReference>
<name>A0A6J4K2L5_9ACTN</name>
<reference evidence="2" key="1">
    <citation type="submission" date="2020-02" db="EMBL/GenBank/DDBJ databases">
        <authorList>
            <person name="Meier V. D."/>
        </authorList>
    </citation>
    <scope>NUCLEOTIDE SEQUENCE</scope>
    <source>
        <strain evidence="2">AVDCRST_MAG61</strain>
    </source>
</reference>
<gene>
    <name evidence="2" type="ORF">AVDCRST_MAG61-437</name>
</gene>
<feature type="non-terminal residue" evidence="2">
    <location>
        <position position="101"/>
    </location>
</feature>
<evidence type="ECO:0000313" key="2">
    <source>
        <dbReference type="EMBL" id="CAA9294076.1"/>
    </source>
</evidence>
<protein>
    <submittedName>
        <fullName evidence="2">Uncharacterized protein</fullName>
    </submittedName>
</protein>